<feature type="transmembrane region" description="Helical" evidence="2">
    <location>
        <begin position="152"/>
        <end position="178"/>
    </location>
</feature>
<evidence type="ECO:0008006" key="5">
    <source>
        <dbReference type="Google" id="ProtNLM"/>
    </source>
</evidence>
<feature type="transmembrane region" description="Helical" evidence="2">
    <location>
        <begin position="97"/>
        <end position="121"/>
    </location>
</feature>
<evidence type="ECO:0000256" key="2">
    <source>
        <dbReference type="SAM" id="Phobius"/>
    </source>
</evidence>
<feature type="compositionally biased region" description="Polar residues" evidence="1">
    <location>
        <begin position="240"/>
        <end position="251"/>
    </location>
</feature>
<feature type="transmembrane region" description="Helical" evidence="2">
    <location>
        <begin position="20"/>
        <end position="41"/>
    </location>
</feature>
<keyword evidence="2" id="KW-0812">Transmembrane</keyword>
<proteinExistence type="predicted"/>
<keyword evidence="2" id="KW-0472">Membrane</keyword>
<reference evidence="3 4" key="1">
    <citation type="submission" date="2024-09" db="EMBL/GenBank/DDBJ databases">
        <title>Rethinking Asexuality: The Enigmatic Case of Functional Sexual Genes in Lepraria (Stereocaulaceae).</title>
        <authorList>
            <person name="Doellman M."/>
            <person name="Sun Y."/>
            <person name="Barcenas-Pena A."/>
            <person name="Lumbsch H.T."/>
            <person name="Grewe F."/>
        </authorList>
    </citation>
    <scope>NUCLEOTIDE SEQUENCE [LARGE SCALE GENOMIC DNA]</scope>
    <source>
        <strain evidence="3 4">Mercado 3170</strain>
    </source>
</reference>
<feature type="compositionally biased region" description="Polar residues" evidence="1">
    <location>
        <begin position="258"/>
        <end position="268"/>
    </location>
</feature>
<feature type="region of interest" description="Disordered" evidence="1">
    <location>
        <begin position="240"/>
        <end position="297"/>
    </location>
</feature>
<keyword evidence="4" id="KW-1185">Reference proteome</keyword>
<evidence type="ECO:0000313" key="3">
    <source>
        <dbReference type="EMBL" id="KAL2037965.1"/>
    </source>
</evidence>
<protein>
    <recommendedName>
        <fullName evidence="5">MARVEL domain-containing protein</fullName>
    </recommendedName>
</protein>
<evidence type="ECO:0000256" key="1">
    <source>
        <dbReference type="SAM" id="MobiDB-lite"/>
    </source>
</evidence>
<dbReference type="EMBL" id="JBEFKJ010000035">
    <property type="protein sequence ID" value="KAL2037965.1"/>
    <property type="molecule type" value="Genomic_DNA"/>
</dbReference>
<accession>A0ABR3ZYU3</accession>
<dbReference type="Proteomes" id="UP001590950">
    <property type="component" value="Unassembled WGS sequence"/>
</dbReference>
<gene>
    <name evidence="3" type="ORF">N7G274_009184</name>
</gene>
<keyword evidence="2" id="KW-1133">Transmembrane helix</keyword>
<feature type="compositionally biased region" description="Basic and acidic residues" evidence="1">
    <location>
        <begin position="286"/>
        <end position="297"/>
    </location>
</feature>
<name>A0ABR3ZYU3_9LECA</name>
<organism evidence="3 4">
    <name type="scientific">Stereocaulon virgatum</name>
    <dbReference type="NCBI Taxonomy" id="373712"/>
    <lineage>
        <taxon>Eukaryota</taxon>
        <taxon>Fungi</taxon>
        <taxon>Dikarya</taxon>
        <taxon>Ascomycota</taxon>
        <taxon>Pezizomycotina</taxon>
        <taxon>Lecanoromycetes</taxon>
        <taxon>OSLEUM clade</taxon>
        <taxon>Lecanoromycetidae</taxon>
        <taxon>Lecanorales</taxon>
        <taxon>Lecanorineae</taxon>
        <taxon>Stereocaulaceae</taxon>
        <taxon>Stereocaulon</taxon>
    </lineage>
</organism>
<comment type="caution">
    <text evidence="3">The sequence shown here is derived from an EMBL/GenBank/DDBJ whole genome shotgun (WGS) entry which is preliminary data.</text>
</comment>
<sequence>MARPSRTAISMDDPTYLWKLILRILSILFGLTAIGLMAWALTHDINTFNYYAYDYSSNRYWLPWILLPLGPSVVWNTANVATLLLKNRPLHPGANVALDLILWLAFLVTTTFATIGGALYVDSLYYVNVYTCDRSPLNVNCNSPPDLQKTGVIIEVGASLAFLIMLFHFALFISACRYTHQRNHPMRSVPAAHAVTQEATEIARKMIADMTGPNGQFVPIDKQHQYKQQQLHFYNQTRDLEMQQQQQQNTSRDPRSQPLVTSSGNSDANIPIAPPPEIMVRSPSANEKETHPAFRAR</sequence>
<evidence type="ECO:0000313" key="4">
    <source>
        <dbReference type="Proteomes" id="UP001590950"/>
    </source>
</evidence>
<feature type="transmembrane region" description="Helical" evidence="2">
    <location>
        <begin position="61"/>
        <end position="85"/>
    </location>
</feature>